<feature type="transmembrane region" description="Helical" evidence="1">
    <location>
        <begin position="347"/>
        <end position="370"/>
    </location>
</feature>
<keyword evidence="1" id="KW-0812">Transmembrane</keyword>
<comment type="caution">
    <text evidence="2">The sequence shown here is derived from an EMBL/GenBank/DDBJ whole genome shotgun (WGS) entry which is preliminary data.</text>
</comment>
<feature type="transmembrane region" description="Helical" evidence="1">
    <location>
        <begin position="316"/>
        <end position="335"/>
    </location>
</feature>
<dbReference type="InterPro" id="IPR008537">
    <property type="entry name" value="DUF819"/>
</dbReference>
<dbReference type="PANTHER" id="PTHR34289">
    <property type="entry name" value="PROTEIN, PUTATIVE (DUF819)-RELATED"/>
    <property type="match status" value="1"/>
</dbReference>
<feature type="transmembrane region" description="Helical" evidence="1">
    <location>
        <begin position="6"/>
        <end position="24"/>
    </location>
</feature>
<feature type="transmembrane region" description="Helical" evidence="1">
    <location>
        <begin position="90"/>
        <end position="112"/>
    </location>
</feature>
<keyword evidence="1" id="KW-0472">Membrane</keyword>
<keyword evidence="3" id="KW-1185">Reference proteome</keyword>
<feature type="transmembrane region" description="Helical" evidence="1">
    <location>
        <begin position="262"/>
        <end position="281"/>
    </location>
</feature>
<dbReference type="EMBL" id="JAVUPU010000003">
    <property type="protein sequence ID" value="MDT9598811.1"/>
    <property type="molecule type" value="Genomic_DNA"/>
</dbReference>
<feature type="transmembrane region" description="Helical" evidence="1">
    <location>
        <begin position="230"/>
        <end position="250"/>
    </location>
</feature>
<dbReference type="Pfam" id="PF05684">
    <property type="entry name" value="DUF819"/>
    <property type="match status" value="1"/>
</dbReference>
<dbReference type="PANTHER" id="PTHR34289:SF8">
    <property type="entry name" value="DUF819 DOMAIN-CONTAINING PROTEIN"/>
    <property type="match status" value="1"/>
</dbReference>
<evidence type="ECO:0000313" key="3">
    <source>
        <dbReference type="Proteomes" id="UP001259572"/>
    </source>
</evidence>
<accession>A0ABU3Q5Y3</accession>
<name>A0ABU3Q5Y3_9SPHN</name>
<keyword evidence="1" id="KW-1133">Transmembrane helix</keyword>
<organism evidence="2 3">
    <name type="scientific">Sphingosinicella rhizophila</name>
    <dbReference type="NCBI Taxonomy" id="3050082"/>
    <lineage>
        <taxon>Bacteria</taxon>
        <taxon>Pseudomonadati</taxon>
        <taxon>Pseudomonadota</taxon>
        <taxon>Alphaproteobacteria</taxon>
        <taxon>Sphingomonadales</taxon>
        <taxon>Sphingosinicellaceae</taxon>
        <taxon>Sphingosinicella</taxon>
    </lineage>
</organism>
<feature type="transmembrane region" description="Helical" evidence="1">
    <location>
        <begin position="204"/>
        <end position="224"/>
    </location>
</feature>
<dbReference type="RefSeq" id="WP_315725182.1">
    <property type="nucleotide sequence ID" value="NZ_JAVUPU010000003.1"/>
</dbReference>
<evidence type="ECO:0000313" key="2">
    <source>
        <dbReference type="EMBL" id="MDT9598811.1"/>
    </source>
</evidence>
<feature type="transmembrane region" description="Helical" evidence="1">
    <location>
        <begin position="61"/>
        <end position="78"/>
    </location>
</feature>
<reference evidence="2 3" key="1">
    <citation type="submission" date="2023-05" db="EMBL/GenBank/DDBJ databases">
        <authorList>
            <person name="Guo Y."/>
        </authorList>
    </citation>
    <scope>NUCLEOTIDE SEQUENCE [LARGE SCALE GENOMIC DNA]</scope>
    <source>
        <strain evidence="2 3">GR2756</strain>
    </source>
</reference>
<dbReference type="Proteomes" id="UP001259572">
    <property type="component" value="Unassembled WGS sequence"/>
</dbReference>
<feature type="transmembrane region" description="Helical" evidence="1">
    <location>
        <begin position="150"/>
        <end position="172"/>
    </location>
</feature>
<proteinExistence type="predicted"/>
<gene>
    <name evidence="2" type="ORF">RQX22_07615</name>
</gene>
<evidence type="ECO:0000256" key="1">
    <source>
        <dbReference type="SAM" id="Phobius"/>
    </source>
</evidence>
<protein>
    <submittedName>
        <fullName evidence="2">DUF819 family protein</fullName>
    </submittedName>
</protein>
<feature type="transmembrane region" description="Helical" evidence="1">
    <location>
        <begin position="287"/>
        <end position="309"/>
    </location>
</feature>
<feature type="transmembrane region" description="Helical" evidence="1">
    <location>
        <begin position="36"/>
        <end position="55"/>
    </location>
</feature>
<sequence length="371" mass="38278">MIAAENFTALTGIIVALVGFGTLLDRTSFGRQVPSSVTIMVIGILLSNVGLLPFGSPVYDVILSEFTPVGLVLLLLQTRLRTILVEARPVLGGFVIAILATLTGVAIAVAIMDFGRIEATVAGIYTASYIGGAMNFIAVARALDFTDPSLYASAVAADNAAGALFFVGLVMLSALVRGRSPVAEPAPVPDPEEEAPAKVDAGRLILVVGLAFLIVWASGGLASVLGISQFTILVMTIVTIAIANIFPAQIQRTGGVQQAGMIVMYGFFVVVGLGADFASLAGPALKFLAFAGIVISVHVAILVLCWRLFRLPLRELLTASNACILGPATAAGMAASRGWSDLVTPGVFAGVLGYAIANFIAVGVAMLLGWS</sequence>